<evidence type="ECO:0000259" key="9">
    <source>
        <dbReference type="PROSITE" id="PS50893"/>
    </source>
</evidence>
<dbReference type="Proteomes" id="UP000013750">
    <property type="component" value="Unassembled WGS sequence"/>
</dbReference>
<keyword evidence="2" id="KW-1003">Cell membrane</keyword>
<dbReference type="EMBL" id="AJDQ01000007">
    <property type="protein sequence ID" value="EOI56303.1"/>
    <property type="molecule type" value="Genomic_DNA"/>
</dbReference>
<evidence type="ECO:0000256" key="7">
    <source>
        <dbReference type="ARBA" id="ARBA00022967"/>
    </source>
</evidence>
<accession>R2XP22</accession>
<dbReference type="GO" id="GO:0016887">
    <property type="term" value="F:ATP hydrolysis activity"/>
    <property type="evidence" value="ECO:0007669"/>
    <property type="project" value="InterPro"/>
</dbReference>
<keyword evidence="4" id="KW-0592">Phosphate transport</keyword>
<keyword evidence="3" id="KW-0997">Cell inner membrane</keyword>
<dbReference type="SMART" id="SM00382">
    <property type="entry name" value="AAA"/>
    <property type="match status" value="1"/>
</dbReference>
<evidence type="ECO:0000313" key="12">
    <source>
        <dbReference type="Proteomes" id="UP000013750"/>
    </source>
</evidence>
<gene>
    <name evidence="11" type="ORF">I592_01750</name>
    <name evidence="10" type="ORF">UKC_02218</name>
</gene>
<dbReference type="InterPro" id="IPR017871">
    <property type="entry name" value="ABC_transporter-like_CS"/>
</dbReference>
<protein>
    <recommendedName>
        <fullName evidence="9">ABC transporter domain-containing protein</fullName>
    </recommendedName>
</protein>
<dbReference type="AlphaFoldDB" id="R2XP22"/>
<dbReference type="InterPro" id="IPR027417">
    <property type="entry name" value="P-loop_NTPase"/>
</dbReference>
<proteinExistence type="predicted"/>
<evidence type="ECO:0000256" key="6">
    <source>
        <dbReference type="ARBA" id="ARBA00022840"/>
    </source>
</evidence>
<dbReference type="PANTHER" id="PTHR43423">
    <property type="entry name" value="ABC TRANSPORTER I FAMILY MEMBER 17"/>
    <property type="match status" value="1"/>
</dbReference>
<dbReference type="Proteomes" id="UP000014160">
    <property type="component" value="Unassembled WGS sequence"/>
</dbReference>
<dbReference type="HOGENOM" id="CLU_000604_1_22_9"/>
<evidence type="ECO:0000313" key="10">
    <source>
        <dbReference type="EMBL" id="EOI56303.1"/>
    </source>
</evidence>
<sequence length="181" mass="20344">MTITGPSGSGKSTLLRVIASLVSPTNGELLFSGKQQRSYDYTDYRQQVSYCFQQPALFGDTVEDNLAFPYFVRSLFPDKEKMATTLNLVDLPSNYISKKITELSGGERQRVAMIRNILFLPKILLLDEVTTGLDESTKGIIHRLVQQLQQQGCSIMQVTHDESEIQAAKELLILQEGRLKK</sequence>
<dbReference type="eggNOG" id="COG4619">
    <property type="taxonomic scope" value="Bacteria"/>
</dbReference>
<keyword evidence="7" id="KW-1278">Translocase</keyword>
<evidence type="ECO:0000313" key="13">
    <source>
        <dbReference type="Proteomes" id="UP000014160"/>
    </source>
</evidence>
<feature type="domain" description="ABC transporter" evidence="9">
    <location>
        <begin position="1"/>
        <end position="181"/>
    </location>
</feature>
<dbReference type="PROSITE" id="PS50893">
    <property type="entry name" value="ABC_TRANSPORTER_2"/>
    <property type="match status" value="1"/>
</dbReference>
<evidence type="ECO:0000256" key="1">
    <source>
        <dbReference type="ARBA" id="ARBA00022448"/>
    </source>
</evidence>
<name>R2XP22_9ENTE</name>
<reference evidence="11 13" key="2">
    <citation type="submission" date="2013-03" db="EMBL/GenBank/DDBJ databases">
        <title>The Genome Sequence of Enterococcus gilvus ATCC BAA-350 (PacBio/Illumina hybrid assembly).</title>
        <authorList>
            <consortium name="The Broad Institute Genomics Platform"/>
            <consortium name="The Broad Institute Genome Sequencing Center for Infectious Disease"/>
            <person name="Earl A."/>
            <person name="Russ C."/>
            <person name="Gilmore M."/>
            <person name="Surin D."/>
            <person name="Walker B."/>
            <person name="Young S."/>
            <person name="Zeng Q."/>
            <person name="Gargeya S."/>
            <person name="Fitzgerald M."/>
            <person name="Haas B."/>
            <person name="Abouelleil A."/>
            <person name="Allen A.W."/>
            <person name="Alvarado L."/>
            <person name="Arachchi H.M."/>
            <person name="Berlin A.M."/>
            <person name="Chapman S.B."/>
            <person name="Gainer-Dewar J."/>
            <person name="Goldberg J."/>
            <person name="Griggs A."/>
            <person name="Gujja S."/>
            <person name="Hansen M."/>
            <person name="Howarth C."/>
            <person name="Imamovic A."/>
            <person name="Ireland A."/>
            <person name="Larimer J."/>
            <person name="McCowan C."/>
            <person name="Murphy C."/>
            <person name="Pearson M."/>
            <person name="Poon T.W."/>
            <person name="Priest M."/>
            <person name="Roberts A."/>
            <person name="Saif S."/>
            <person name="Shea T."/>
            <person name="Sisk P."/>
            <person name="Sykes S."/>
            <person name="Wortman J."/>
            <person name="Nusbaum C."/>
            <person name="Birren B."/>
        </authorList>
    </citation>
    <scope>NUCLEOTIDE SEQUENCE [LARGE SCALE GENOMIC DNA]</scope>
    <source>
        <strain evidence="11 13">ATCC BAA-350</strain>
    </source>
</reference>
<organism evidence="10 12">
    <name type="scientific">Enterococcus gilvus ATCC BAA-350</name>
    <dbReference type="NCBI Taxonomy" id="1158614"/>
    <lineage>
        <taxon>Bacteria</taxon>
        <taxon>Bacillati</taxon>
        <taxon>Bacillota</taxon>
        <taxon>Bacilli</taxon>
        <taxon>Lactobacillales</taxon>
        <taxon>Enterococcaceae</taxon>
        <taxon>Enterococcus</taxon>
    </lineage>
</organism>
<dbReference type="GO" id="GO:0005524">
    <property type="term" value="F:ATP binding"/>
    <property type="evidence" value="ECO:0007669"/>
    <property type="project" value="UniProtKB-KW"/>
</dbReference>
<evidence type="ECO:0000256" key="5">
    <source>
        <dbReference type="ARBA" id="ARBA00022741"/>
    </source>
</evidence>
<dbReference type="Pfam" id="PF00005">
    <property type="entry name" value="ABC_tran"/>
    <property type="match status" value="1"/>
</dbReference>
<keyword evidence="6" id="KW-0067">ATP-binding</keyword>
<evidence type="ECO:0000256" key="8">
    <source>
        <dbReference type="ARBA" id="ARBA00023136"/>
    </source>
</evidence>
<dbReference type="Gene3D" id="3.40.50.300">
    <property type="entry name" value="P-loop containing nucleotide triphosphate hydrolases"/>
    <property type="match status" value="1"/>
</dbReference>
<dbReference type="PROSITE" id="PS00211">
    <property type="entry name" value="ABC_TRANSPORTER_1"/>
    <property type="match status" value="1"/>
</dbReference>
<dbReference type="PATRIC" id="fig|1158614.3.peg.2212"/>
<evidence type="ECO:0000256" key="4">
    <source>
        <dbReference type="ARBA" id="ARBA00022592"/>
    </source>
</evidence>
<dbReference type="SUPFAM" id="SSF52540">
    <property type="entry name" value="P-loop containing nucleoside triphosphate hydrolases"/>
    <property type="match status" value="1"/>
</dbReference>
<dbReference type="EMBL" id="ASWH01000001">
    <property type="protein sequence ID" value="EOW82447.1"/>
    <property type="molecule type" value="Genomic_DNA"/>
</dbReference>
<dbReference type="GO" id="GO:0006817">
    <property type="term" value="P:phosphate ion transport"/>
    <property type="evidence" value="ECO:0007669"/>
    <property type="project" value="UniProtKB-KW"/>
</dbReference>
<dbReference type="PANTHER" id="PTHR43423:SF12">
    <property type="entry name" value="IRON EXPORT ATP-BINDING PROTEIN FETA-RELATED"/>
    <property type="match status" value="1"/>
</dbReference>
<keyword evidence="1" id="KW-0813">Transport</keyword>
<reference evidence="10 12" key="1">
    <citation type="submission" date="2013-02" db="EMBL/GenBank/DDBJ databases">
        <title>The Genome Sequence of Enterococcus gilvus ATCC BAA-350.</title>
        <authorList>
            <consortium name="The Broad Institute Genome Sequencing Platform"/>
            <consortium name="The Broad Institute Genome Sequencing Center for Infectious Disease"/>
            <person name="Earl A.M."/>
            <person name="Gilmore M.S."/>
            <person name="Lebreton F."/>
            <person name="Walker B."/>
            <person name="Young S.K."/>
            <person name="Zeng Q."/>
            <person name="Gargeya S."/>
            <person name="Fitzgerald M."/>
            <person name="Haas B."/>
            <person name="Abouelleil A."/>
            <person name="Alvarado L."/>
            <person name="Arachchi H.M."/>
            <person name="Berlin A.M."/>
            <person name="Chapman S.B."/>
            <person name="Dewar J."/>
            <person name="Goldberg J."/>
            <person name="Griggs A."/>
            <person name="Gujja S."/>
            <person name="Hansen M."/>
            <person name="Howarth C."/>
            <person name="Imamovic A."/>
            <person name="Larimer J."/>
            <person name="McCowan C."/>
            <person name="Murphy C."/>
            <person name="Neiman D."/>
            <person name="Pearson M."/>
            <person name="Priest M."/>
            <person name="Roberts A."/>
            <person name="Saif S."/>
            <person name="Shea T."/>
            <person name="Sisk P."/>
            <person name="Sykes S."/>
            <person name="Wortman J."/>
            <person name="Nusbaum C."/>
            <person name="Birren B."/>
        </authorList>
    </citation>
    <scope>NUCLEOTIDE SEQUENCE [LARGE SCALE GENOMIC DNA]</scope>
    <source>
        <strain evidence="10 12">ATCC BAA-350</strain>
    </source>
</reference>
<keyword evidence="8" id="KW-0472">Membrane</keyword>
<keyword evidence="13" id="KW-1185">Reference proteome</keyword>
<dbReference type="InterPro" id="IPR003593">
    <property type="entry name" value="AAA+_ATPase"/>
</dbReference>
<evidence type="ECO:0000256" key="3">
    <source>
        <dbReference type="ARBA" id="ARBA00022519"/>
    </source>
</evidence>
<evidence type="ECO:0000256" key="2">
    <source>
        <dbReference type="ARBA" id="ARBA00022475"/>
    </source>
</evidence>
<evidence type="ECO:0000313" key="11">
    <source>
        <dbReference type="EMBL" id="EOW82447.1"/>
    </source>
</evidence>
<dbReference type="InterPro" id="IPR003439">
    <property type="entry name" value="ABC_transporter-like_ATP-bd"/>
</dbReference>
<keyword evidence="5" id="KW-0547">Nucleotide-binding</keyword>
<comment type="caution">
    <text evidence="10">The sequence shown here is derived from an EMBL/GenBank/DDBJ whole genome shotgun (WGS) entry which is preliminary data.</text>
</comment>